<dbReference type="SUPFAM" id="SSF55469">
    <property type="entry name" value="FMN-dependent nitroreductase-like"/>
    <property type="match status" value="1"/>
</dbReference>
<dbReference type="GO" id="GO:0016491">
    <property type="term" value="F:oxidoreductase activity"/>
    <property type="evidence" value="ECO:0007669"/>
    <property type="project" value="UniProtKB-KW"/>
</dbReference>
<proteinExistence type="inferred from homology"/>
<evidence type="ECO:0000256" key="1">
    <source>
        <dbReference type="ARBA" id="ARBA00001917"/>
    </source>
</evidence>
<evidence type="ECO:0000256" key="4">
    <source>
        <dbReference type="ARBA" id="ARBA00022643"/>
    </source>
</evidence>
<dbReference type="EMBL" id="JAHDYR010000012">
    <property type="protein sequence ID" value="KAG9394985.1"/>
    <property type="molecule type" value="Genomic_DNA"/>
</dbReference>
<comment type="cofactor">
    <cofactor evidence="1">
        <name>FMN</name>
        <dbReference type="ChEBI" id="CHEBI:58210"/>
    </cofactor>
</comment>
<evidence type="ECO:0000256" key="5">
    <source>
        <dbReference type="ARBA" id="ARBA00023002"/>
    </source>
</evidence>
<keyword evidence="5" id="KW-0560">Oxidoreductase</keyword>
<dbReference type="InterPro" id="IPR000415">
    <property type="entry name" value="Nitroreductase-like"/>
</dbReference>
<keyword evidence="3" id="KW-0285">Flavoprotein</keyword>
<accession>A0A8J6AXK9</accession>
<gene>
    <name evidence="7" type="ORF">J8273_0193</name>
</gene>
<keyword evidence="8" id="KW-1185">Reference proteome</keyword>
<evidence type="ECO:0000256" key="2">
    <source>
        <dbReference type="ARBA" id="ARBA00007118"/>
    </source>
</evidence>
<comment type="caution">
    <text evidence="7">The sequence shown here is derived from an EMBL/GenBank/DDBJ whole genome shotgun (WGS) entry which is preliminary data.</text>
</comment>
<name>A0A8J6AXK9_9EUKA</name>
<keyword evidence="4" id="KW-0288">FMN</keyword>
<dbReference type="PANTHER" id="PTHR43673:SF2">
    <property type="entry name" value="NITROREDUCTASE"/>
    <property type="match status" value="1"/>
</dbReference>
<dbReference type="Gene3D" id="3.40.109.10">
    <property type="entry name" value="NADH Oxidase"/>
    <property type="match status" value="1"/>
</dbReference>
<dbReference type="PANTHER" id="PTHR43673">
    <property type="entry name" value="NAD(P)H NITROREDUCTASE YDGI-RELATED"/>
    <property type="match status" value="1"/>
</dbReference>
<evidence type="ECO:0000313" key="7">
    <source>
        <dbReference type="EMBL" id="KAG9394985.1"/>
    </source>
</evidence>
<dbReference type="AlphaFoldDB" id="A0A8J6AXK9"/>
<reference evidence="7" key="1">
    <citation type="submission" date="2021-05" db="EMBL/GenBank/DDBJ databases">
        <title>A free-living protist that lacks canonical eukaryotic 1 DNA replication and segregation systems.</title>
        <authorList>
            <person name="Salas-Leiva D.E."/>
            <person name="Tromer E.C."/>
            <person name="Curtis B.A."/>
            <person name="Jerlstrom-Hultqvist J."/>
            <person name="Kolisko M."/>
            <person name="Yi Z."/>
            <person name="Salas-Leiva J.S."/>
            <person name="Gallot-Lavallee L."/>
            <person name="Kops G.J.P.L."/>
            <person name="Archibald J.M."/>
            <person name="Simpson A.G.B."/>
            <person name="Roger A.J."/>
        </authorList>
    </citation>
    <scope>NUCLEOTIDE SEQUENCE</scope>
    <source>
        <strain evidence="7">BICM</strain>
    </source>
</reference>
<dbReference type="Proteomes" id="UP000717585">
    <property type="component" value="Unassembled WGS sequence"/>
</dbReference>
<dbReference type="OrthoDB" id="41362at2759"/>
<feature type="domain" description="Nitroreductase" evidence="6">
    <location>
        <begin position="83"/>
        <end position="169"/>
    </location>
</feature>
<dbReference type="InterPro" id="IPR029479">
    <property type="entry name" value="Nitroreductase"/>
</dbReference>
<evidence type="ECO:0000256" key="3">
    <source>
        <dbReference type="ARBA" id="ARBA00022630"/>
    </source>
</evidence>
<evidence type="ECO:0000313" key="8">
    <source>
        <dbReference type="Proteomes" id="UP000717585"/>
    </source>
</evidence>
<evidence type="ECO:0000259" key="6">
    <source>
        <dbReference type="Pfam" id="PF00881"/>
    </source>
</evidence>
<protein>
    <submittedName>
        <fullName evidence="7">Nitroreductase family</fullName>
    </submittedName>
</protein>
<comment type="similarity">
    <text evidence="2">Belongs to the nitroreductase family.</text>
</comment>
<organism evidence="7 8">
    <name type="scientific">Carpediemonas membranifera</name>
    <dbReference type="NCBI Taxonomy" id="201153"/>
    <lineage>
        <taxon>Eukaryota</taxon>
        <taxon>Metamonada</taxon>
        <taxon>Carpediemonas-like organisms</taxon>
        <taxon>Carpediemonas</taxon>
    </lineage>
</organism>
<sequence length="210" mass="23164">MEENFITDSKGRRSRTSSRAERMDLKAIVSSRRCCREFTSQAVLNEQLDRMLDMTRYAPTAGGLQSFDVVVVHREQRIASLADACKQPFVKGANVVLVFCANNDRAAKYGEKGPNYAVQDTTLAACYAMLAAEDEGLSTVWVGAFDPKEVANIIGAPSGVIPEVIMPVGFPTEAEEARKTGPGHRTKDLDELVHDEQYGERILHHEPLAH</sequence>
<dbReference type="Pfam" id="PF00881">
    <property type="entry name" value="Nitroreductase"/>
    <property type="match status" value="1"/>
</dbReference>